<gene>
    <name evidence="2" type="ORF">BDV95DRAFT_581907</name>
</gene>
<evidence type="ECO:0000256" key="1">
    <source>
        <dbReference type="SAM" id="Phobius"/>
    </source>
</evidence>
<organism evidence="2 3">
    <name type="scientific">Massariosphaeria phaeospora</name>
    <dbReference type="NCBI Taxonomy" id="100035"/>
    <lineage>
        <taxon>Eukaryota</taxon>
        <taxon>Fungi</taxon>
        <taxon>Dikarya</taxon>
        <taxon>Ascomycota</taxon>
        <taxon>Pezizomycotina</taxon>
        <taxon>Dothideomycetes</taxon>
        <taxon>Pleosporomycetidae</taxon>
        <taxon>Pleosporales</taxon>
        <taxon>Pleosporales incertae sedis</taxon>
        <taxon>Massariosphaeria</taxon>
    </lineage>
</organism>
<dbReference type="Proteomes" id="UP000481861">
    <property type="component" value="Unassembled WGS sequence"/>
</dbReference>
<keyword evidence="1" id="KW-1133">Transmembrane helix</keyword>
<proteinExistence type="predicted"/>
<dbReference type="EMBL" id="JAADJZ010000023">
    <property type="protein sequence ID" value="KAF2867317.1"/>
    <property type="molecule type" value="Genomic_DNA"/>
</dbReference>
<name>A0A7C8I0F0_9PLEO</name>
<sequence>MFVCMFELRVVLALVAVFFFLAGGFHLVLLERDWFGSVWSLVGALASSFWTPRSVSNLANMSVCSTSGIACIAMRGISIAYDGVVGGRGRGLSEK</sequence>
<evidence type="ECO:0000313" key="2">
    <source>
        <dbReference type="EMBL" id="KAF2867317.1"/>
    </source>
</evidence>
<keyword evidence="1" id="KW-0812">Transmembrane</keyword>
<reference evidence="2 3" key="1">
    <citation type="submission" date="2020-01" db="EMBL/GenBank/DDBJ databases">
        <authorList>
            <consortium name="DOE Joint Genome Institute"/>
            <person name="Haridas S."/>
            <person name="Albert R."/>
            <person name="Binder M."/>
            <person name="Bloem J."/>
            <person name="Labutti K."/>
            <person name="Salamov A."/>
            <person name="Andreopoulos B."/>
            <person name="Baker S.E."/>
            <person name="Barry K."/>
            <person name="Bills G."/>
            <person name="Bluhm B.H."/>
            <person name="Cannon C."/>
            <person name="Castanera R."/>
            <person name="Culley D.E."/>
            <person name="Daum C."/>
            <person name="Ezra D."/>
            <person name="Gonzalez J.B."/>
            <person name="Henrissat B."/>
            <person name="Kuo A."/>
            <person name="Liang C."/>
            <person name="Lipzen A."/>
            <person name="Lutzoni F."/>
            <person name="Magnuson J."/>
            <person name="Mondo S."/>
            <person name="Nolan M."/>
            <person name="Ohm R."/>
            <person name="Pangilinan J."/>
            <person name="Park H.-J.H."/>
            <person name="Ramirez L."/>
            <person name="Alfaro M."/>
            <person name="Sun H."/>
            <person name="Tritt A."/>
            <person name="Yoshinaga Y."/>
            <person name="Zwiers L.-H.L."/>
            <person name="Turgeon B.G."/>
            <person name="Goodwin S.B."/>
            <person name="Spatafora J.W."/>
            <person name="Crous P.W."/>
            <person name="Grigoriev I.V."/>
        </authorList>
    </citation>
    <scope>NUCLEOTIDE SEQUENCE [LARGE SCALE GENOMIC DNA]</scope>
    <source>
        <strain evidence="2 3">CBS 611.86</strain>
    </source>
</reference>
<evidence type="ECO:0000313" key="3">
    <source>
        <dbReference type="Proteomes" id="UP000481861"/>
    </source>
</evidence>
<feature type="transmembrane region" description="Helical" evidence="1">
    <location>
        <begin position="34"/>
        <end position="51"/>
    </location>
</feature>
<accession>A0A7C8I0F0</accession>
<protein>
    <submittedName>
        <fullName evidence="2">Uncharacterized protein</fullName>
    </submittedName>
</protein>
<dbReference type="AlphaFoldDB" id="A0A7C8I0F0"/>
<keyword evidence="1" id="KW-0472">Membrane</keyword>
<comment type="caution">
    <text evidence="2">The sequence shown here is derived from an EMBL/GenBank/DDBJ whole genome shotgun (WGS) entry which is preliminary data.</text>
</comment>
<keyword evidence="3" id="KW-1185">Reference proteome</keyword>